<dbReference type="EMBL" id="JBHSPT010000075">
    <property type="protein sequence ID" value="MFC6059055.1"/>
    <property type="molecule type" value="Genomic_DNA"/>
</dbReference>
<dbReference type="CDD" id="cd00093">
    <property type="entry name" value="HTH_XRE"/>
    <property type="match status" value="1"/>
</dbReference>
<accession>A0ABW1M5D1</accession>
<evidence type="ECO:0000313" key="2">
    <source>
        <dbReference type="Proteomes" id="UP001596242"/>
    </source>
</evidence>
<gene>
    <name evidence="1" type="ORF">ACFP50_27680</name>
</gene>
<dbReference type="InterPro" id="IPR011990">
    <property type="entry name" value="TPR-like_helical_dom_sf"/>
</dbReference>
<dbReference type="Proteomes" id="UP001596242">
    <property type="component" value="Unassembled WGS sequence"/>
</dbReference>
<keyword evidence="2" id="KW-1185">Reference proteome</keyword>
<proteinExistence type="predicted"/>
<protein>
    <recommendedName>
        <fullName evidence="3">XRE family transcriptional regulator</fullName>
    </recommendedName>
</protein>
<reference evidence="2" key="1">
    <citation type="journal article" date="2019" name="Int. J. Syst. Evol. Microbiol.">
        <title>The Global Catalogue of Microorganisms (GCM) 10K type strain sequencing project: providing services to taxonomists for standard genome sequencing and annotation.</title>
        <authorList>
            <consortium name="The Broad Institute Genomics Platform"/>
            <consortium name="The Broad Institute Genome Sequencing Center for Infectious Disease"/>
            <person name="Wu L."/>
            <person name="Ma J."/>
        </authorList>
    </citation>
    <scope>NUCLEOTIDE SEQUENCE [LARGE SCALE GENOMIC DNA]</scope>
    <source>
        <strain evidence="2">JCM 12763</strain>
    </source>
</reference>
<evidence type="ECO:0000313" key="1">
    <source>
        <dbReference type="EMBL" id="MFC6059055.1"/>
    </source>
</evidence>
<sequence>MAEVNERLTVRMRELGFTQEELADSMNTAIEQITGRFGTVSPRTIHNFTSGRTRWPQARQRLALEAVFGCAATELGFTPPARCPADRPVPACAQHNEEEPVLRRTFLTAASAAAFFPVASGVAVVSGVSAASGVSSADSAGGRLGQSDVNRLTAQFALIIASDNKTGGTHQVEQAALGWAQHALHLQRTRSASQRVRGQLYGLAAAFMGSALWAAIDGGRLDPAQQHLHQAVALAGLSGDPSIQFRIWGHAGALYRHLGQYTSALAADEAAKRTRAARDPLYASLIHARTAVHHADLHDRQAALRCLGLAEATLGRADAGAHRPPWLLFYDSAEFHLLALTATTSLGLWEQAEAHAHHTLAKLRPDLKRNRALTQAYLAHAQLGQHETELAVATAHRVPAQARHGRTARLLNHFGHRLHSFAPDSAATRQWFEKELL</sequence>
<dbReference type="InterPro" id="IPR001387">
    <property type="entry name" value="Cro/C1-type_HTH"/>
</dbReference>
<evidence type="ECO:0008006" key="3">
    <source>
        <dbReference type="Google" id="ProtNLM"/>
    </source>
</evidence>
<dbReference type="RefSeq" id="WP_386402736.1">
    <property type="nucleotide sequence ID" value="NZ_JBHSPT010000075.1"/>
</dbReference>
<organism evidence="1 2">
    <name type="scientific">Streptomyces pratens</name>
    <dbReference type="NCBI Taxonomy" id="887456"/>
    <lineage>
        <taxon>Bacteria</taxon>
        <taxon>Bacillati</taxon>
        <taxon>Actinomycetota</taxon>
        <taxon>Actinomycetes</taxon>
        <taxon>Kitasatosporales</taxon>
        <taxon>Streptomycetaceae</taxon>
        <taxon>Streptomyces</taxon>
    </lineage>
</organism>
<comment type="caution">
    <text evidence="1">The sequence shown here is derived from an EMBL/GenBank/DDBJ whole genome shotgun (WGS) entry which is preliminary data.</text>
</comment>
<name>A0ABW1M5D1_9ACTN</name>
<dbReference type="SUPFAM" id="SSF48452">
    <property type="entry name" value="TPR-like"/>
    <property type="match status" value="1"/>
</dbReference>